<sequence length="268" mass="28992">MAGQVSKKELEGVLMHAMLAAKNLRPQRNRLLQLRRRLEQLSPGDDDADKVQELACNLFKVYFVGIEAGARSITTCLELAAENGARIALNPAFAVIPEEQLYDALLAHRLPARPTTQAEAFSRVEAAFYAVKLPQEHHLPRCIKHLDGFRQPLVAAASSDDGTEDEDEDDSIATVTKNLAKTDLSGPAPAAAATGEPPQKEASSSVDLDKARTYLDGACTLLELAVKHIDLAVVVLSRFLDPKEVAGLSEFTDSVAYISENGPYPSSD</sequence>
<evidence type="ECO:0000313" key="1">
    <source>
        <dbReference type="EnsemblPlants" id="AVESA.00010b.r2.3AG0411530.1.CDS"/>
    </source>
</evidence>
<proteinExistence type="predicted"/>
<keyword evidence="2" id="KW-1185">Reference proteome</keyword>
<reference evidence="1" key="2">
    <citation type="submission" date="2025-09" db="UniProtKB">
        <authorList>
            <consortium name="EnsemblPlants"/>
        </authorList>
    </citation>
    <scope>IDENTIFICATION</scope>
</reference>
<evidence type="ECO:0000313" key="2">
    <source>
        <dbReference type="Proteomes" id="UP001732700"/>
    </source>
</evidence>
<organism evidence="1 2">
    <name type="scientific">Avena sativa</name>
    <name type="common">Oat</name>
    <dbReference type="NCBI Taxonomy" id="4498"/>
    <lineage>
        <taxon>Eukaryota</taxon>
        <taxon>Viridiplantae</taxon>
        <taxon>Streptophyta</taxon>
        <taxon>Embryophyta</taxon>
        <taxon>Tracheophyta</taxon>
        <taxon>Spermatophyta</taxon>
        <taxon>Magnoliopsida</taxon>
        <taxon>Liliopsida</taxon>
        <taxon>Poales</taxon>
        <taxon>Poaceae</taxon>
        <taxon>BOP clade</taxon>
        <taxon>Pooideae</taxon>
        <taxon>Poodae</taxon>
        <taxon>Poeae</taxon>
        <taxon>Poeae Chloroplast Group 1 (Aveneae type)</taxon>
        <taxon>Aveninae</taxon>
        <taxon>Avena</taxon>
    </lineage>
</organism>
<accession>A0ACD5VD71</accession>
<protein>
    <submittedName>
        <fullName evidence="1">Uncharacterized protein</fullName>
    </submittedName>
</protein>
<dbReference type="Proteomes" id="UP001732700">
    <property type="component" value="Chromosome 3A"/>
</dbReference>
<reference evidence="1" key="1">
    <citation type="submission" date="2021-05" db="EMBL/GenBank/DDBJ databases">
        <authorList>
            <person name="Scholz U."/>
            <person name="Mascher M."/>
            <person name="Fiebig A."/>
        </authorList>
    </citation>
    <scope>NUCLEOTIDE SEQUENCE [LARGE SCALE GENOMIC DNA]</scope>
</reference>
<dbReference type="EnsemblPlants" id="AVESA.00010b.r2.3AG0411530.1">
    <property type="protein sequence ID" value="AVESA.00010b.r2.3AG0411530.1.CDS"/>
    <property type="gene ID" value="AVESA.00010b.r2.3AG0411530"/>
</dbReference>
<name>A0ACD5VD71_AVESA</name>